<evidence type="ECO:0000256" key="3">
    <source>
        <dbReference type="SAM" id="MobiDB-lite"/>
    </source>
</evidence>
<feature type="region of interest" description="Disordered" evidence="3">
    <location>
        <begin position="638"/>
        <end position="758"/>
    </location>
</feature>
<dbReference type="InterPro" id="IPR011010">
    <property type="entry name" value="DNA_brk_join_enz"/>
</dbReference>
<dbReference type="PANTHER" id="PTHR33050:SF7">
    <property type="entry name" value="RIBONUCLEASE H"/>
    <property type="match status" value="1"/>
</dbReference>
<feature type="compositionally biased region" description="Basic and acidic residues" evidence="3">
    <location>
        <begin position="646"/>
        <end position="669"/>
    </location>
</feature>
<keyword evidence="1" id="KW-0233">DNA recombination</keyword>
<feature type="compositionally biased region" description="Basic residues" evidence="3">
    <location>
        <begin position="742"/>
        <end position="754"/>
    </location>
</feature>
<dbReference type="EMBL" id="OU015568">
    <property type="protein sequence ID" value="CAG5089554.1"/>
    <property type="molecule type" value="Genomic_DNA"/>
</dbReference>
<gene>
    <name evidence="4" type="ORF">OKIOD_LOCUS3819</name>
</gene>
<feature type="region of interest" description="Disordered" evidence="3">
    <location>
        <begin position="1129"/>
        <end position="1214"/>
    </location>
</feature>
<dbReference type="InterPro" id="IPR013762">
    <property type="entry name" value="Integrase-like_cat_sf"/>
</dbReference>
<evidence type="ECO:0000256" key="2">
    <source>
        <dbReference type="SAM" id="Coils"/>
    </source>
</evidence>
<organism evidence="4 5">
    <name type="scientific">Oikopleura dioica</name>
    <name type="common">Tunicate</name>
    <dbReference type="NCBI Taxonomy" id="34765"/>
    <lineage>
        <taxon>Eukaryota</taxon>
        <taxon>Metazoa</taxon>
        <taxon>Chordata</taxon>
        <taxon>Tunicata</taxon>
        <taxon>Appendicularia</taxon>
        <taxon>Copelata</taxon>
        <taxon>Oikopleuridae</taxon>
        <taxon>Oikopleura</taxon>
    </lineage>
</organism>
<keyword evidence="5" id="KW-1185">Reference proteome</keyword>
<feature type="coiled-coil region" evidence="2">
    <location>
        <begin position="469"/>
        <end position="496"/>
    </location>
</feature>
<dbReference type="PANTHER" id="PTHR33050">
    <property type="entry name" value="REVERSE TRANSCRIPTASE DOMAIN-CONTAINING PROTEIN"/>
    <property type="match status" value="1"/>
</dbReference>
<proteinExistence type="predicted"/>
<evidence type="ECO:0000313" key="4">
    <source>
        <dbReference type="EMBL" id="CAG5089554.1"/>
    </source>
</evidence>
<protein>
    <submittedName>
        <fullName evidence="4">Oidioi.mRNA.OKI2018_I69.PAR.g12261.t1.cds</fullName>
    </submittedName>
</protein>
<reference evidence="4 5" key="1">
    <citation type="submission" date="2021-04" db="EMBL/GenBank/DDBJ databases">
        <authorList>
            <person name="Bliznina A."/>
        </authorList>
    </citation>
    <scope>NUCLEOTIDE SEQUENCE [LARGE SCALE GENOMIC DNA]</scope>
</reference>
<evidence type="ECO:0000313" key="5">
    <source>
        <dbReference type="Proteomes" id="UP001158576"/>
    </source>
</evidence>
<accession>A0ABN7S6U7</accession>
<dbReference type="InterPro" id="IPR052055">
    <property type="entry name" value="Hepadnavirus_pol/RT"/>
</dbReference>
<dbReference type="Proteomes" id="UP001158576">
    <property type="component" value="Chromosome PAR"/>
</dbReference>
<feature type="region of interest" description="Disordered" evidence="3">
    <location>
        <begin position="1229"/>
        <end position="1248"/>
    </location>
</feature>
<name>A0ABN7S6U7_OIKDI</name>
<sequence>MRLFIRIQNEAIKKSLETGNPIIPLHAELRAELTRWLKMGETPRKAKWLETGVVHLRKEIFREEDLKNRLLVYTDASGGAGGLCIENLGEKEPFYWPKGFETEDIFMKEAYAILIMLKRKGSRLRNKRILIKCDNQVVCSALYHGSKVGRLNSLIYEIYEVAEEWNIDLRVDYVNTLEQLADEPSRTFDFNESEITNEAFKEICSFWKKTPTVDAFATRENARAERYISRYSDDQAFARDFSGLRNGAQKRYLEDYAMRNSWALVVLCYEREPLALALARRKGLKVRKLETTVAVISPTPKRSEELGYFKPLKAEASTWKRNSDMSDYDSEDENFKIVAPMALNKPTKANASAAALREKFDLSSSKQPVDKGTACRIIEENLTHPILGPLLKEKKRTANEIEQMKPILQHLQTKASEARTLHLLYNEALMNKEKGTTPSGDKGKDEELFLKTHSREKLVKEVRDTKAAYDEYASTKQLLDDRVKKLTKEIKEAAELHKVKTAVKEGDRYYLIQRRTSGIKMSVNRSLEEVGQEFYSKFASVKALVNLDKRDVTPIVNELFRVTPLELVDDRIVLMRIQEKLNDEMLTRVEFARLCYTLFTQECQDEFDKNFHQLCNNPKLHAKIQLPLDYKLREDEEYDTNTHANQKRERAPAKREPDGKDEWPPKRPPDPNPIRVPPKSLGSVRKSRRIVGEDPLDQPPLESVLPKRATPAKRKPPPATETAGIGPVQAEAPKAIASEKAKPRRKKPKPKRPKVLPVPAEDEKDWFEEVQGEGLDLVDEDEAYCSESVWTDAHIRVAVASMVELNRGKTFDEITSALLDWIDKNVCPPNRPNRYQHWYQVIRAALERESNARLPGSCSNEIVRWAKARAKSLAGKKLYEPSQAERFRMCDMIALWSHMLASRKPVRVEAALYSGICFFTGARAIEVGKLFIEDIYESIQGNALVLPIRESKTNVFKNIPERLTMFFDDRCPLDFKALFYEILGVREEGKLFQHCRNRRILCYHYSKASKELGWARVPSGHSGRTSAITMGIATGIPKLDLEIMYRWTPDSRMYHRYRALNMEESEIGAPAMVARALVDSLFGGPQGTALPAGNSENLVSPEVGARVLADANWYARTVKRLHSDHVAHQGIPSALDPKQRKGLPNRPVFRDRESGAMSSQPHTSDSKAHASTSSLTHTLEPAAKLGETPLPNPQTSKEVESFKGKYPLQSDSGKPGEICTCCAKCKQRKAVGGSPPEVPAPVERSSSQLPDYIQRQMSRLNDTPFAKNLQEG</sequence>
<dbReference type="Gene3D" id="1.10.443.10">
    <property type="entry name" value="Intergrase catalytic core"/>
    <property type="match status" value="1"/>
</dbReference>
<dbReference type="SUPFAM" id="SSF56349">
    <property type="entry name" value="DNA breaking-rejoining enzymes"/>
    <property type="match status" value="1"/>
</dbReference>
<feature type="compositionally biased region" description="Polar residues" evidence="3">
    <location>
        <begin position="1156"/>
        <end position="1177"/>
    </location>
</feature>
<evidence type="ECO:0000256" key="1">
    <source>
        <dbReference type="ARBA" id="ARBA00023172"/>
    </source>
</evidence>
<keyword evidence="2" id="KW-0175">Coiled coil</keyword>